<evidence type="ECO:0000313" key="5">
    <source>
        <dbReference type="EMBL" id="EFL52138.1"/>
    </source>
</evidence>
<dbReference type="PANTHER" id="PTHR11117:SF2">
    <property type="entry name" value="SUCCINATE--COA LIGASE [ADP_GDP-FORMING] SUBUNIT ALPHA, MITOCHONDRIAL"/>
    <property type="match status" value="1"/>
</dbReference>
<comment type="caution">
    <text evidence="5">The sequence shown here is derived from an EMBL/GenBank/DDBJ whole genome shotgun (WGS) entry which is preliminary data.</text>
</comment>
<sequence length="703" mass="71740">MHLTEHAGKTLLAEAGIAVPPGLAFEPGDVAGLKPPFAAPYYLKAQTLSGGRGKAGGVVRLESAGELPGAAEALFSRPCGGVVPPFLRLEPAVAHDRALYISLGVSRDLRSLCLTLARQGGVDVEGLAGTPELLVLPVAPPFVPTPRLVRRAFFHFGLARECYAAFAGLIERLFAAVNDYGLLLAEINPLAVTPDGRFVALDAKVVIDDSASRIIPKLARFGDDRLATPTERLARDHGLSFVSLSGHIGLVANGAGLAMATMDALDAAGLAAANFLDFGGTADAARLRAAFDLIFAEPRVAACCVNMFGGILSCADVAKALLEALGDASPSRPIVVRFAGNGAEMGAALLRRQGLPALLVADDMDQAVALLSEVAPVGPRKPQVEVSADNCREIAPVSRTSAASRACPQAVPSLLTLDGASGVLVQGITGRAGRLHAKRMRAYGANVVCGVTPFRGGTLMDGVPVYDTVAGAAKAHDIALSVIFVPGMGAADAVLEAIEAGIPRIVCITDGVPQKDMLAVRSALSGRDTLLLGPNTPGMLLPGKMQAGIMPADPFIPGPVAVFSRSGTLTYEVCSRLSAAGIGQAVAAGIGGDPFGGAGFVELCEMVRDDPQVLAVMVIGEVGGRAEEDLAAYVAETGYPKPVAAFVAGMTAPAGRALGHAGALLEHPGGIAAKVSCLKRAGIAVCPELGDVAGVMAGLLCGR</sequence>
<dbReference type="GO" id="GO:0009361">
    <property type="term" value="C:succinate-CoA ligase complex (ADP-forming)"/>
    <property type="evidence" value="ECO:0007669"/>
    <property type="project" value="TreeGrafter"/>
</dbReference>
<dbReference type="InterPro" id="IPR005811">
    <property type="entry name" value="SUCC_ACL_C"/>
</dbReference>
<keyword evidence="6" id="KW-1185">Reference proteome</keyword>
<gene>
    <name evidence="5" type="ORF">DesfrDRAFT_1307</name>
</gene>
<feature type="domain" description="CoA-binding" evidence="4">
    <location>
        <begin position="417"/>
        <end position="512"/>
    </location>
</feature>
<keyword evidence="2" id="KW-0547">Nucleotide-binding</keyword>
<dbReference type="Pfam" id="PF08442">
    <property type="entry name" value="ATP-grasp_2"/>
    <property type="match status" value="1"/>
</dbReference>
<evidence type="ECO:0000259" key="4">
    <source>
        <dbReference type="SMART" id="SM00881"/>
    </source>
</evidence>
<dbReference type="EMBL" id="AECZ01000006">
    <property type="protein sequence ID" value="EFL52138.1"/>
    <property type="molecule type" value="Genomic_DNA"/>
</dbReference>
<dbReference type="InterPro" id="IPR036291">
    <property type="entry name" value="NAD(P)-bd_dom_sf"/>
</dbReference>
<dbReference type="GO" id="GO:0004775">
    <property type="term" value="F:succinate-CoA ligase (ADP-forming) activity"/>
    <property type="evidence" value="ECO:0007669"/>
    <property type="project" value="TreeGrafter"/>
</dbReference>
<dbReference type="SMART" id="SM00881">
    <property type="entry name" value="CoA_binding"/>
    <property type="match status" value="1"/>
</dbReference>
<comment type="similarity">
    <text evidence="3">Belongs to the succinate/malate CoA ligase alpha subunit family.</text>
</comment>
<protein>
    <submittedName>
        <fullName evidence="5">CoA-binding domain protein</fullName>
    </submittedName>
</protein>
<dbReference type="Pfam" id="PF00549">
    <property type="entry name" value="Ligase_CoA"/>
    <property type="match status" value="2"/>
</dbReference>
<dbReference type="InterPro" id="IPR013650">
    <property type="entry name" value="ATP-grasp_succ-CoA_synth-type"/>
</dbReference>
<dbReference type="Gene3D" id="3.40.50.261">
    <property type="entry name" value="Succinyl-CoA synthetase domains"/>
    <property type="match status" value="2"/>
</dbReference>
<dbReference type="InterPro" id="IPR003781">
    <property type="entry name" value="CoA-bd"/>
</dbReference>
<dbReference type="Gene3D" id="3.40.50.720">
    <property type="entry name" value="NAD(P)-binding Rossmann-like Domain"/>
    <property type="match status" value="1"/>
</dbReference>
<evidence type="ECO:0000256" key="2">
    <source>
        <dbReference type="ARBA" id="ARBA00022741"/>
    </source>
</evidence>
<evidence type="ECO:0000256" key="1">
    <source>
        <dbReference type="ARBA" id="ARBA00022598"/>
    </source>
</evidence>
<dbReference type="Gene3D" id="3.30.470.20">
    <property type="entry name" value="ATP-grasp fold, B domain"/>
    <property type="match status" value="1"/>
</dbReference>
<dbReference type="InterPro" id="IPR013815">
    <property type="entry name" value="ATP_grasp_subdomain_1"/>
</dbReference>
<dbReference type="InterPro" id="IPR016102">
    <property type="entry name" value="Succinyl-CoA_synth-like"/>
</dbReference>
<dbReference type="AlphaFoldDB" id="E1JUK8"/>
<dbReference type="eggNOG" id="COG0045">
    <property type="taxonomic scope" value="Bacteria"/>
</dbReference>
<dbReference type="PANTHER" id="PTHR11117">
    <property type="entry name" value="SUCCINYL-COA LIGASE SUBUNIT ALPHA"/>
    <property type="match status" value="1"/>
</dbReference>
<evidence type="ECO:0000313" key="6">
    <source>
        <dbReference type="Proteomes" id="UP000006250"/>
    </source>
</evidence>
<name>E1JUK8_SOLFR</name>
<dbReference type="SUPFAM" id="SSF52210">
    <property type="entry name" value="Succinyl-CoA synthetase domains"/>
    <property type="match status" value="2"/>
</dbReference>
<dbReference type="SUPFAM" id="SSF51735">
    <property type="entry name" value="NAD(P)-binding Rossmann-fold domains"/>
    <property type="match status" value="1"/>
</dbReference>
<proteinExistence type="inferred from homology"/>
<dbReference type="GO" id="GO:0004776">
    <property type="term" value="F:succinate-CoA ligase (GDP-forming) activity"/>
    <property type="evidence" value="ECO:0007669"/>
    <property type="project" value="TreeGrafter"/>
</dbReference>
<dbReference type="GO" id="GO:0006099">
    <property type="term" value="P:tricarboxylic acid cycle"/>
    <property type="evidence" value="ECO:0007669"/>
    <property type="project" value="TreeGrafter"/>
</dbReference>
<accession>E1JUK8</accession>
<dbReference type="OrthoDB" id="9802602at2"/>
<reference evidence="5 6" key="1">
    <citation type="submission" date="2010-08" db="EMBL/GenBank/DDBJ databases">
        <title>The draft genome of Desulfovibrio fructosovorans JJ.</title>
        <authorList>
            <consortium name="US DOE Joint Genome Institute (JGI-PGF)"/>
            <person name="Lucas S."/>
            <person name="Copeland A."/>
            <person name="Lapidus A."/>
            <person name="Cheng J.-F."/>
            <person name="Bruce D."/>
            <person name="Goodwin L."/>
            <person name="Pitluck S."/>
            <person name="Land M.L."/>
            <person name="Hauser L."/>
            <person name="Chang Y.-J."/>
            <person name="Jeffries C."/>
            <person name="Wall J.D."/>
            <person name="Stahl D.A."/>
            <person name="Arkin A.P."/>
            <person name="Dehal P."/>
            <person name="Stolyar S.M."/>
            <person name="Hazen T.C."/>
            <person name="Woyke T.J."/>
        </authorList>
    </citation>
    <scope>NUCLEOTIDE SEQUENCE [LARGE SCALE GENOMIC DNA]</scope>
    <source>
        <strain evidence="5 6">JJ</strain>
    </source>
</reference>
<organism evidence="5 6">
    <name type="scientific">Solidesulfovibrio fructosivorans JJ]</name>
    <dbReference type="NCBI Taxonomy" id="596151"/>
    <lineage>
        <taxon>Bacteria</taxon>
        <taxon>Pseudomonadati</taxon>
        <taxon>Thermodesulfobacteriota</taxon>
        <taxon>Desulfovibrionia</taxon>
        <taxon>Desulfovibrionales</taxon>
        <taxon>Desulfovibrionaceae</taxon>
        <taxon>Solidesulfovibrio</taxon>
    </lineage>
</organism>
<dbReference type="Proteomes" id="UP000006250">
    <property type="component" value="Unassembled WGS sequence"/>
</dbReference>
<dbReference type="STRING" id="596151.DesfrDRAFT_1307"/>
<dbReference type="SUPFAM" id="SSF56059">
    <property type="entry name" value="Glutathione synthetase ATP-binding domain-like"/>
    <property type="match status" value="1"/>
</dbReference>
<dbReference type="FunFam" id="3.40.50.720:FF:000277">
    <property type="entry name" value="Succinate--CoA ligase [ADP-forming] subunit alpha"/>
    <property type="match status" value="1"/>
</dbReference>
<dbReference type="GO" id="GO:0005524">
    <property type="term" value="F:ATP binding"/>
    <property type="evidence" value="ECO:0007669"/>
    <property type="project" value="InterPro"/>
</dbReference>
<evidence type="ECO:0000256" key="3">
    <source>
        <dbReference type="ARBA" id="ARBA00060724"/>
    </source>
</evidence>
<dbReference type="eggNOG" id="COG0074">
    <property type="taxonomic scope" value="Bacteria"/>
</dbReference>
<dbReference type="RefSeq" id="WP_005992242.1">
    <property type="nucleotide sequence ID" value="NZ_AECZ01000006.1"/>
</dbReference>
<dbReference type="PRINTS" id="PR01798">
    <property type="entry name" value="SCOASYNTHASE"/>
</dbReference>
<dbReference type="Gene3D" id="3.30.1490.20">
    <property type="entry name" value="ATP-grasp fold, A domain"/>
    <property type="match status" value="1"/>
</dbReference>
<keyword evidence="1" id="KW-0436">Ligase</keyword>
<dbReference type="Pfam" id="PF02629">
    <property type="entry name" value="CoA_binding"/>
    <property type="match status" value="1"/>
</dbReference>